<evidence type="ECO:0000313" key="4">
    <source>
        <dbReference type="Proteomes" id="UP000053424"/>
    </source>
</evidence>
<dbReference type="HOGENOM" id="CLU_066064_1_0_1"/>
<gene>
    <name evidence="3" type="ORF">M413DRAFT_442677</name>
</gene>
<dbReference type="OrthoDB" id="3167181at2759"/>
<dbReference type="Proteomes" id="UP000053424">
    <property type="component" value="Unassembled WGS sequence"/>
</dbReference>
<accession>A0A0C2Y4F2</accession>
<organism evidence="3 4">
    <name type="scientific">Hebeloma cylindrosporum</name>
    <dbReference type="NCBI Taxonomy" id="76867"/>
    <lineage>
        <taxon>Eukaryota</taxon>
        <taxon>Fungi</taxon>
        <taxon>Dikarya</taxon>
        <taxon>Basidiomycota</taxon>
        <taxon>Agaricomycotina</taxon>
        <taxon>Agaricomycetes</taxon>
        <taxon>Agaricomycetidae</taxon>
        <taxon>Agaricales</taxon>
        <taxon>Agaricineae</taxon>
        <taxon>Hymenogastraceae</taxon>
        <taxon>Hebeloma</taxon>
    </lineage>
</organism>
<dbReference type="AlphaFoldDB" id="A0A0C2Y4F2"/>
<dbReference type="EMBL" id="KN831773">
    <property type="protein sequence ID" value="KIM44723.1"/>
    <property type="molecule type" value="Genomic_DNA"/>
</dbReference>
<reference evidence="3 4" key="1">
    <citation type="submission" date="2014-04" db="EMBL/GenBank/DDBJ databases">
        <authorList>
            <consortium name="DOE Joint Genome Institute"/>
            <person name="Kuo A."/>
            <person name="Gay G."/>
            <person name="Dore J."/>
            <person name="Kohler A."/>
            <person name="Nagy L.G."/>
            <person name="Floudas D."/>
            <person name="Copeland A."/>
            <person name="Barry K.W."/>
            <person name="Cichocki N."/>
            <person name="Veneault-Fourrey C."/>
            <person name="LaButti K."/>
            <person name="Lindquist E.A."/>
            <person name="Lipzen A."/>
            <person name="Lundell T."/>
            <person name="Morin E."/>
            <person name="Murat C."/>
            <person name="Sun H."/>
            <person name="Tunlid A."/>
            <person name="Henrissat B."/>
            <person name="Grigoriev I.V."/>
            <person name="Hibbett D.S."/>
            <person name="Martin F."/>
            <person name="Nordberg H.P."/>
            <person name="Cantor M.N."/>
            <person name="Hua S.X."/>
        </authorList>
    </citation>
    <scope>NUCLEOTIDE SEQUENCE [LARGE SCALE GENOMIC DNA]</scope>
    <source>
        <strain evidence="4">h7</strain>
    </source>
</reference>
<evidence type="ECO:0000256" key="2">
    <source>
        <dbReference type="SAM" id="SignalP"/>
    </source>
</evidence>
<protein>
    <submittedName>
        <fullName evidence="3">Uncharacterized protein</fullName>
    </submittedName>
</protein>
<proteinExistence type="predicted"/>
<name>A0A0C2Y4F2_HEBCY</name>
<reference evidence="4" key="2">
    <citation type="submission" date="2015-01" db="EMBL/GenBank/DDBJ databases">
        <title>Evolutionary Origins and Diversification of the Mycorrhizal Mutualists.</title>
        <authorList>
            <consortium name="DOE Joint Genome Institute"/>
            <consortium name="Mycorrhizal Genomics Consortium"/>
            <person name="Kohler A."/>
            <person name="Kuo A."/>
            <person name="Nagy L.G."/>
            <person name="Floudas D."/>
            <person name="Copeland A."/>
            <person name="Barry K.W."/>
            <person name="Cichocki N."/>
            <person name="Veneault-Fourrey C."/>
            <person name="LaButti K."/>
            <person name="Lindquist E.A."/>
            <person name="Lipzen A."/>
            <person name="Lundell T."/>
            <person name="Morin E."/>
            <person name="Murat C."/>
            <person name="Riley R."/>
            <person name="Ohm R."/>
            <person name="Sun H."/>
            <person name="Tunlid A."/>
            <person name="Henrissat B."/>
            <person name="Grigoriev I.V."/>
            <person name="Hibbett D.S."/>
            <person name="Martin F."/>
        </authorList>
    </citation>
    <scope>NUCLEOTIDE SEQUENCE [LARGE SCALE GENOMIC DNA]</scope>
    <source>
        <strain evidence="4">h7</strain>
    </source>
</reference>
<sequence length="246" mass="25751">MMNLKCSLLLWVIAVCIGLAHSSPLQETNAQRLARGLPPNPPKFLRDLLPTPALGARSPAPSPHPPVTLTGKLEVRSGGGTLGHVRNWATGGTISGINFLGADQDLLVTLTYNPSHPTEFDIVATNAKFPAPLNVGAGSSSVASVPTLAAGVKSSVGFTNVASTPPGSRPVIPPKTQAYVESAIWSIDPTTHQLKAQWINNDGSKPPTVLAYDIRANSLFFVGDINAWNANNDTPASAVNLFLVPA</sequence>
<keyword evidence="2" id="KW-0732">Signal</keyword>
<keyword evidence="4" id="KW-1185">Reference proteome</keyword>
<dbReference type="STRING" id="686832.A0A0C2Y4F2"/>
<feature type="chain" id="PRO_5002174435" evidence="2">
    <location>
        <begin position="23"/>
        <end position="246"/>
    </location>
</feature>
<feature type="signal peptide" evidence="2">
    <location>
        <begin position="1"/>
        <end position="22"/>
    </location>
</feature>
<evidence type="ECO:0000256" key="1">
    <source>
        <dbReference type="SAM" id="MobiDB-lite"/>
    </source>
</evidence>
<feature type="region of interest" description="Disordered" evidence="1">
    <location>
        <begin position="48"/>
        <end position="67"/>
    </location>
</feature>
<evidence type="ECO:0000313" key="3">
    <source>
        <dbReference type="EMBL" id="KIM44723.1"/>
    </source>
</evidence>